<evidence type="ECO:0000256" key="1">
    <source>
        <dbReference type="SAM" id="MobiDB-lite"/>
    </source>
</evidence>
<sequence length="544" mass="60464">MSNSSTLKKRKGNEDGISKDKRVKSAGGYTYQPWKMDLPASIWPEDSHLWIVKNDGGSSLIFPQASQSLENSENKLAARVGEAFGAAAGRPFAKENLGRAKRWLHFRGLVISETTTESEPTLAQQIVQNLRSEIPHGFCLCMSDGNTVAPKGLLLLAAIAHYYAIRITIFSTRSKPIEIVPATDRFCYTAALLRHQDSILSVGGWYPLELAKNWVKRAPTTCTSHTTMVSPPAIKRPEGAAPKKKPQANYKSISDDLLKDLLSNIMKERLRGEYRKLGQNPTQEKLECFKEKKLGQKSLPRGIVGRLLERLGEEIDTSGMDTLGLTKRLSNINGFDKMMEGCSRRMGSHEQDSEDKDNNHRTITTTLRQIVRDELNLVDVEQQLILEQKSNHQVFEAFCHIIQEATNMVISGKIYSIVGSPDSELCNLSNAFPEDYEFGVHASSASIAPISENASTLIEAGFFSFSHFQNLYYGCIGGKTRKESELFAQIRKEINSKNLVDLSAIPNPTGNHAIRQATLKEFYTSTDETPSTSQATESQGEAEK</sequence>
<comment type="caution">
    <text evidence="2">The sequence shown here is derived from an EMBL/GenBank/DDBJ whole genome shotgun (WGS) entry which is preliminary data.</text>
</comment>
<dbReference type="EMBL" id="CAJVPI010000686">
    <property type="protein sequence ID" value="CAG8562782.1"/>
    <property type="molecule type" value="Genomic_DNA"/>
</dbReference>
<protein>
    <submittedName>
        <fullName evidence="2">9636_t:CDS:1</fullName>
    </submittedName>
</protein>
<feature type="region of interest" description="Disordered" evidence="1">
    <location>
        <begin position="1"/>
        <end position="21"/>
    </location>
</feature>
<evidence type="ECO:0000313" key="3">
    <source>
        <dbReference type="Proteomes" id="UP000789739"/>
    </source>
</evidence>
<keyword evidence="3" id="KW-1185">Reference proteome</keyword>
<dbReference type="Proteomes" id="UP000789739">
    <property type="component" value="Unassembled WGS sequence"/>
</dbReference>
<accession>A0A9N9BG71</accession>
<dbReference type="OrthoDB" id="2434174at2759"/>
<feature type="region of interest" description="Disordered" evidence="1">
    <location>
        <begin position="523"/>
        <end position="544"/>
    </location>
</feature>
<feature type="region of interest" description="Disordered" evidence="1">
    <location>
        <begin position="225"/>
        <end position="247"/>
    </location>
</feature>
<gene>
    <name evidence="2" type="ORF">PBRASI_LOCUS5679</name>
</gene>
<proteinExistence type="predicted"/>
<name>A0A9N9BG71_9GLOM</name>
<organism evidence="2 3">
    <name type="scientific">Paraglomus brasilianum</name>
    <dbReference type="NCBI Taxonomy" id="144538"/>
    <lineage>
        <taxon>Eukaryota</taxon>
        <taxon>Fungi</taxon>
        <taxon>Fungi incertae sedis</taxon>
        <taxon>Mucoromycota</taxon>
        <taxon>Glomeromycotina</taxon>
        <taxon>Glomeromycetes</taxon>
        <taxon>Paraglomerales</taxon>
        <taxon>Paraglomeraceae</taxon>
        <taxon>Paraglomus</taxon>
    </lineage>
</organism>
<evidence type="ECO:0000313" key="2">
    <source>
        <dbReference type="EMBL" id="CAG8562782.1"/>
    </source>
</evidence>
<reference evidence="2" key="1">
    <citation type="submission" date="2021-06" db="EMBL/GenBank/DDBJ databases">
        <authorList>
            <person name="Kallberg Y."/>
            <person name="Tangrot J."/>
            <person name="Rosling A."/>
        </authorList>
    </citation>
    <scope>NUCLEOTIDE SEQUENCE</scope>
    <source>
        <strain evidence="2">BR232B</strain>
    </source>
</reference>
<dbReference type="AlphaFoldDB" id="A0A9N9BG71"/>